<name>A0ABS8DH07_9FIRM</name>
<feature type="transmembrane region" description="Helical" evidence="1">
    <location>
        <begin position="30"/>
        <end position="46"/>
    </location>
</feature>
<reference evidence="2 3" key="1">
    <citation type="submission" date="2021-10" db="EMBL/GenBank/DDBJ databases">
        <title>Collection of gut derived symbiotic bacterial strains cultured from healthy donors.</title>
        <authorList>
            <person name="Lin H."/>
            <person name="Littmann E."/>
            <person name="Kohout C."/>
            <person name="Pamer E.G."/>
        </authorList>
    </citation>
    <scope>NUCLEOTIDE SEQUENCE [LARGE SCALE GENOMIC DNA]</scope>
    <source>
        <strain evidence="2 3">DFI.1.165</strain>
    </source>
</reference>
<dbReference type="Proteomes" id="UP001299546">
    <property type="component" value="Unassembled WGS sequence"/>
</dbReference>
<protein>
    <submittedName>
        <fullName evidence="2">Uncharacterized protein</fullName>
    </submittedName>
</protein>
<dbReference type="EMBL" id="JAJCIS010000005">
    <property type="protein sequence ID" value="MCB7387703.1"/>
    <property type="molecule type" value="Genomic_DNA"/>
</dbReference>
<sequence length="84" mass="9492">MNFDYYSVLHDAINNIVAGLKEVFLSKPMIIIYAGLIVSAIASFFIKHISYNCFRLTGDSKRKAKKKSNLLADFLSLIDSFRGK</sequence>
<accession>A0ABS8DH07</accession>
<evidence type="ECO:0000313" key="2">
    <source>
        <dbReference type="EMBL" id="MCB7387703.1"/>
    </source>
</evidence>
<organism evidence="2 3">
    <name type="scientific">Bariatricus massiliensis</name>
    <dbReference type="NCBI Taxonomy" id="1745713"/>
    <lineage>
        <taxon>Bacteria</taxon>
        <taxon>Bacillati</taxon>
        <taxon>Bacillota</taxon>
        <taxon>Clostridia</taxon>
        <taxon>Lachnospirales</taxon>
        <taxon>Lachnospiraceae</taxon>
        <taxon>Bariatricus</taxon>
    </lineage>
</organism>
<keyword evidence="1" id="KW-1133">Transmembrane helix</keyword>
<proteinExistence type="predicted"/>
<evidence type="ECO:0000313" key="3">
    <source>
        <dbReference type="Proteomes" id="UP001299546"/>
    </source>
</evidence>
<comment type="caution">
    <text evidence="2">The sequence shown here is derived from an EMBL/GenBank/DDBJ whole genome shotgun (WGS) entry which is preliminary data.</text>
</comment>
<keyword evidence="1" id="KW-0812">Transmembrane</keyword>
<keyword evidence="1" id="KW-0472">Membrane</keyword>
<evidence type="ECO:0000256" key="1">
    <source>
        <dbReference type="SAM" id="Phobius"/>
    </source>
</evidence>
<keyword evidence="3" id="KW-1185">Reference proteome</keyword>
<dbReference type="RefSeq" id="WP_066737122.1">
    <property type="nucleotide sequence ID" value="NZ_JAJCIQ010000006.1"/>
</dbReference>
<gene>
    <name evidence="2" type="ORF">LIZ65_10435</name>
</gene>